<organism evidence="1 2">
    <name type="scientific">Ambrosiozyma monospora</name>
    <name type="common">Yeast</name>
    <name type="synonym">Endomycopsis monosporus</name>
    <dbReference type="NCBI Taxonomy" id="43982"/>
    <lineage>
        <taxon>Eukaryota</taxon>
        <taxon>Fungi</taxon>
        <taxon>Dikarya</taxon>
        <taxon>Ascomycota</taxon>
        <taxon>Saccharomycotina</taxon>
        <taxon>Pichiomycetes</taxon>
        <taxon>Pichiales</taxon>
        <taxon>Pichiaceae</taxon>
        <taxon>Ambrosiozyma</taxon>
    </lineage>
</organism>
<comment type="caution">
    <text evidence="1">The sequence shown here is derived from an EMBL/GenBank/DDBJ whole genome shotgun (WGS) entry which is preliminary data.</text>
</comment>
<evidence type="ECO:0000313" key="1">
    <source>
        <dbReference type="EMBL" id="GME75567.1"/>
    </source>
</evidence>
<accession>A0ACB5SX72</accession>
<sequence>MPSSGNDSETRSVSISISGSDSDSDSHSHSHSPLKNDKYILQHALSRTPTPTQTANSTPIPTINNQTSQQLKPPNINSNLKSTTRSSSPSLSLPNRMLSLSTTSLTSLLPSLYNLGSNTNSSMPTITSNSTLGLGSGPGSRASRINQINEQGSNHSLISQSGQGQGQQQSSASDELARESDLGPFCLIKSSMNTLAFIIILQDGGLWLYRVMC</sequence>
<keyword evidence="2" id="KW-1185">Reference proteome</keyword>
<reference evidence="1" key="1">
    <citation type="submission" date="2023-04" db="EMBL/GenBank/DDBJ databases">
        <title>Ambrosiozyma monospora NBRC 10751.</title>
        <authorList>
            <person name="Ichikawa N."/>
            <person name="Sato H."/>
            <person name="Tonouchi N."/>
        </authorList>
    </citation>
    <scope>NUCLEOTIDE SEQUENCE</scope>
    <source>
        <strain evidence="1">NBRC 10751</strain>
    </source>
</reference>
<gene>
    <name evidence="1" type="ORF">Amon02_000221400</name>
</gene>
<evidence type="ECO:0000313" key="2">
    <source>
        <dbReference type="Proteomes" id="UP001165064"/>
    </source>
</evidence>
<dbReference type="Proteomes" id="UP001165064">
    <property type="component" value="Unassembled WGS sequence"/>
</dbReference>
<protein>
    <submittedName>
        <fullName evidence="1">Unnamed protein product</fullName>
    </submittedName>
</protein>
<dbReference type="EMBL" id="BSXS01001243">
    <property type="protein sequence ID" value="GME75567.1"/>
    <property type="molecule type" value="Genomic_DNA"/>
</dbReference>
<name>A0ACB5SX72_AMBMO</name>
<proteinExistence type="predicted"/>